<keyword evidence="4" id="KW-0804">Transcription</keyword>
<dbReference type="CDD" id="cd08472">
    <property type="entry name" value="PBP2_CrgA_like_3"/>
    <property type="match status" value="1"/>
</dbReference>
<keyword evidence="2" id="KW-0805">Transcription regulation</keyword>
<dbReference type="Gene3D" id="1.10.10.10">
    <property type="entry name" value="Winged helix-like DNA-binding domain superfamily/Winged helix DNA-binding domain"/>
    <property type="match status" value="1"/>
</dbReference>
<dbReference type="PROSITE" id="PS50931">
    <property type="entry name" value="HTH_LYSR"/>
    <property type="match status" value="1"/>
</dbReference>
<dbReference type="KEGG" id="dac:Daci_0269"/>
<dbReference type="Pfam" id="PF00126">
    <property type="entry name" value="HTH_1"/>
    <property type="match status" value="1"/>
</dbReference>
<evidence type="ECO:0000313" key="6">
    <source>
        <dbReference type="EMBL" id="ABX32915.1"/>
    </source>
</evidence>
<dbReference type="SUPFAM" id="SSF53850">
    <property type="entry name" value="Periplasmic binding protein-like II"/>
    <property type="match status" value="1"/>
</dbReference>
<dbReference type="PANTHER" id="PTHR30537:SF72">
    <property type="entry name" value="LYSR FAMILY TRANSCRIPTIONAL REGULATOR"/>
    <property type="match status" value="1"/>
</dbReference>
<reference evidence="6 7" key="1">
    <citation type="journal article" date="2004" name="Appl. Environ. Microbiol.">
        <title>Mineralization of individual congeners of linear alkylbenzenesulfonate by defined pairs of heterotrophic bacteria.</title>
        <authorList>
            <person name="Schleheck D."/>
            <person name="Knepper T.P."/>
            <person name="Fischer K."/>
            <person name="Cook A.M."/>
        </authorList>
    </citation>
    <scope>NUCLEOTIDE SEQUENCE [LARGE SCALE GENOMIC DNA]</scope>
    <source>
        <strain evidence="7">DSM 14801 / SPH-1</strain>
    </source>
</reference>
<name>A9BQW0_DELAS</name>
<dbReference type="Gene3D" id="3.40.190.290">
    <property type="match status" value="1"/>
</dbReference>
<gene>
    <name evidence="6" type="ordered locus">Daci_0269</name>
</gene>
<dbReference type="STRING" id="398578.Daci_0269"/>
<dbReference type="AlphaFoldDB" id="A9BQW0"/>
<dbReference type="InterPro" id="IPR000847">
    <property type="entry name" value="LysR_HTH_N"/>
</dbReference>
<feature type="domain" description="HTH lysR-type" evidence="5">
    <location>
        <begin position="33"/>
        <end position="88"/>
    </location>
</feature>
<dbReference type="FunFam" id="3.40.190.290:FF:000001">
    <property type="entry name" value="Transcriptional regulator, LysR family"/>
    <property type="match status" value="1"/>
</dbReference>
<dbReference type="eggNOG" id="COG0583">
    <property type="taxonomic scope" value="Bacteria"/>
</dbReference>
<evidence type="ECO:0000256" key="2">
    <source>
        <dbReference type="ARBA" id="ARBA00023015"/>
    </source>
</evidence>
<evidence type="ECO:0000259" key="5">
    <source>
        <dbReference type="PROSITE" id="PS50931"/>
    </source>
</evidence>
<keyword evidence="3" id="KW-0238">DNA-binding</keyword>
<evidence type="ECO:0000256" key="1">
    <source>
        <dbReference type="ARBA" id="ARBA00009437"/>
    </source>
</evidence>
<evidence type="ECO:0000256" key="3">
    <source>
        <dbReference type="ARBA" id="ARBA00023125"/>
    </source>
</evidence>
<evidence type="ECO:0000256" key="4">
    <source>
        <dbReference type="ARBA" id="ARBA00023163"/>
    </source>
</evidence>
<dbReference type="EMBL" id="CP000884">
    <property type="protein sequence ID" value="ABX32915.1"/>
    <property type="molecule type" value="Genomic_DNA"/>
</dbReference>
<protein>
    <submittedName>
        <fullName evidence="6">Transcriptional regulator, LysR family</fullName>
    </submittedName>
</protein>
<dbReference type="InterPro" id="IPR036388">
    <property type="entry name" value="WH-like_DNA-bd_sf"/>
</dbReference>
<dbReference type="FunFam" id="1.10.10.10:FF:000001">
    <property type="entry name" value="LysR family transcriptional regulator"/>
    <property type="match status" value="1"/>
</dbReference>
<keyword evidence="7" id="KW-1185">Reference proteome</keyword>
<accession>A9BQW0</accession>
<comment type="similarity">
    <text evidence="1">Belongs to the LysR transcriptional regulatory family.</text>
</comment>
<dbReference type="HOGENOM" id="CLU_039613_16_3_4"/>
<dbReference type="Proteomes" id="UP000000784">
    <property type="component" value="Chromosome"/>
</dbReference>
<dbReference type="InterPro" id="IPR058163">
    <property type="entry name" value="LysR-type_TF_proteobact-type"/>
</dbReference>
<dbReference type="GO" id="GO:0043565">
    <property type="term" value="F:sequence-specific DNA binding"/>
    <property type="evidence" value="ECO:0007669"/>
    <property type="project" value="TreeGrafter"/>
</dbReference>
<dbReference type="SUPFAM" id="SSF46785">
    <property type="entry name" value="Winged helix' DNA-binding domain"/>
    <property type="match status" value="1"/>
</dbReference>
<evidence type="ECO:0000313" key="7">
    <source>
        <dbReference type="Proteomes" id="UP000000784"/>
    </source>
</evidence>
<dbReference type="PANTHER" id="PTHR30537">
    <property type="entry name" value="HTH-TYPE TRANSCRIPTIONAL REGULATOR"/>
    <property type="match status" value="1"/>
</dbReference>
<dbReference type="GO" id="GO:0006351">
    <property type="term" value="P:DNA-templated transcription"/>
    <property type="evidence" value="ECO:0007669"/>
    <property type="project" value="TreeGrafter"/>
</dbReference>
<dbReference type="Pfam" id="PF03466">
    <property type="entry name" value="LysR_substrate"/>
    <property type="match status" value="1"/>
</dbReference>
<dbReference type="InterPro" id="IPR005119">
    <property type="entry name" value="LysR_subst-bd"/>
</dbReference>
<sequence>MVCNDSDCIEGRFLDKLAVSDLFVRLMQTIKLLEQMQIFSRVAEMASFTRAADSMGLPKASVSQAVQQLEARLGTRLLHRTTRRVQLTQDGQACYERCQDLLADVDEFQGQFQQAGDAPLQGKVRLDMTTGLARHVVMPLLPQLLQSHPALELELSCTERRVDLVREGFDCVLRLGPVDEPGLVARPLGLVALATCASPGYVQAHGLPATLQDLGGHRLVHYQRTLGARPLGFEYEEDGQPRYLPMAGALTVNNAEAYLAACQAGLGLIQVPRLAVQPLLDAGELVEVLPRHPPPPMPLYLIYAQRRQLPRRVRVLMDWLAEAVLPWTLGAGPAEKP</sequence>
<dbReference type="GO" id="GO:0003700">
    <property type="term" value="F:DNA-binding transcription factor activity"/>
    <property type="evidence" value="ECO:0007669"/>
    <property type="project" value="InterPro"/>
</dbReference>
<dbReference type="InterPro" id="IPR036390">
    <property type="entry name" value="WH_DNA-bd_sf"/>
</dbReference>
<proteinExistence type="inferred from homology"/>
<reference evidence="7" key="2">
    <citation type="submission" date="2007-11" db="EMBL/GenBank/DDBJ databases">
        <title>Complete sequence of Delftia acidovorans DSM 14801 / SPH-1.</title>
        <authorList>
            <person name="Copeland A."/>
            <person name="Lucas S."/>
            <person name="Lapidus A."/>
            <person name="Barry K."/>
            <person name="Glavina del Rio T."/>
            <person name="Dalin E."/>
            <person name="Tice H."/>
            <person name="Pitluck S."/>
            <person name="Lowry S."/>
            <person name="Clum A."/>
            <person name="Schmutz J."/>
            <person name="Larimer F."/>
            <person name="Land M."/>
            <person name="Hauser L."/>
            <person name="Kyrpides N."/>
            <person name="Kim E."/>
            <person name="Schleheck D."/>
            <person name="Richardson P."/>
        </authorList>
    </citation>
    <scope>NUCLEOTIDE SEQUENCE [LARGE SCALE GENOMIC DNA]</scope>
    <source>
        <strain evidence="7">DSM 14801 / SPH-1</strain>
    </source>
</reference>
<organism evidence="6 7">
    <name type="scientific">Delftia acidovorans (strain DSM 14801 / SPH-1)</name>
    <dbReference type="NCBI Taxonomy" id="398578"/>
    <lineage>
        <taxon>Bacteria</taxon>
        <taxon>Pseudomonadati</taxon>
        <taxon>Pseudomonadota</taxon>
        <taxon>Betaproteobacteria</taxon>
        <taxon>Burkholderiales</taxon>
        <taxon>Comamonadaceae</taxon>
        <taxon>Delftia</taxon>
    </lineage>
</organism>